<proteinExistence type="predicted"/>
<dbReference type="PANTHER" id="PTHR40027">
    <property type="entry name" value="CELL DIVISION PROTEIN DIVIC"/>
    <property type="match status" value="1"/>
</dbReference>
<protein>
    <submittedName>
        <fullName evidence="3">Septum formation initiator family protein</fullName>
    </submittedName>
</protein>
<keyword evidence="2" id="KW-0472">Membrane</keyword>
<evidence type="ECO:0000313" key="4">
    <source>
        <dbReference type="Proteomes" id="UP000677616"/>
    </source>
</evidence>
<accession>A0ABX7YIP5</accession>
<evidence type="ECO:0000256" key="2">
    <source>
        <dbReference type="SAM" id="Phobius"/>
    </source>
</evidence>
<dbReference type="InterPro" id="IPR007060">
    <property type="entry name" value="FtsL/DivIC"/>
</dbReference>
<dbReference type="RefSeq" id="WP_212569793.1">
    <property type="nucleotide sequence ID" value="NZ_CP073084.1"/>
</dbReference>
<name>A0ABX7YIP5_9STRE</name>
<dbReference type="EMBL" id="CP073084">
    <property type="protein sequence ID" value="QUE53620.1"/>
    <property type="molecule type" value="Genomic_DNA"/>
</dbReference>
<keyword evidence="2" id="KW-1133">Transmembrane helix</keyword>
<organism evidence="3 4">
    <name type="scientific">Streptococcus oriscaviae</name>
    <dbReference type="NCBI Taxonomy" id="2781599"/>
    <lineage>
        <taxon>Bacteria</taxon>
        <taxon>Bacillati</taxon>
        <taxon>Bacillota</taxon>
        <taxon>Bacilli</taxon>
        <taxon>Lactobacillales</taxon>
        <taxon>Streptococcaceae</taxon>
        <taxon>Streptococcus</taxon>
    </lineage>
</organism>
<dbReference type="InterPro" id="IPR039076">
    <property type="entry name" value="DivIC"/>
</dbReference>
<keyword evidence="1" id="KW-0175">Coiled coil</keyword>
<evidence type="ECO:0000313" key="3">
    <source>
        <dbReference type="EMBL" id="QUE53620.1"/>
    </source>
</evidence>
<evidence type="ECO:0000256" key="1">
    <source>
        <dbReference type="SAM" id="Coils"/>
    </source>
</evidence>
<keyword evidence="2" id="KW-0812">Transmembrane</keyword>
<gene>
    <name evidence="3" type="ORF">INT76_07180</name>
</gene>
<feature type="transmembrane region" description="Helical" evidence="2">
    <location>
        <begin position="34"/>
        <end position="54"/>
    </location>
</feature>
<sequence>MKKSNILQINNQFIQDELQKTKTYQQEKRRKNRFMASILILVIFLFILPTYNLVESYNTLKKNEAKLVELQKHHEELSQEKKVEEALLKKLQDEDYAAKYIRARYQFSKDGEIVYNIPGLLPK</sequence>
<dbReference type="Proteomes" id="UP000677616">
    <property type="component" value="Chromosome"/>
</dbReference>
<dbReference type="Pfam" id="PF04977">
    <property type="entry name" value="DivIC"/>
    <property type="match status" value="1"/>
</dbReference>
<reference evidence="3 4" key="1">
    <citation type="submission" date="2021-04" db="EMBL/GenBank/DDBJ databases">
        <title>Complete genome sequence of a novel Streptococcus species.</title>
        <authorList>
            <person name="Teng J.L.L."/>
        </authorList>
    </citation>
    <scope>NUCLEOTIDE SEQUENCE [LARGE SCALE GENOMIC DNA]</scope>
    <source>
        <strain evidence="3 4">HKU75</strain>
    </source>
</reference>
<dbReference type="PANTHER" id="PTHR40027:SF1">
    <property type="entry name" value="CELL DIVISION PROTEIN DIVIC"/>
    <property type="match status" value="1"/>
</dbReference>
<keyword evidence="4" id="KW-1185">Reference proteome</keyword>
<feature type="coiled-coil region" evidence="1">
    <location>
        <begin position="60"/>
        <end position="94"/>
    </location>
</feature>